<name>A0A3B1B251_9ZZZZ</name>
<evidence type="ECO:0008006" key="2">
    <source>
        <dbReference type="Google" id="ProtNLM"/>
    </source>
</evidence>
<sequence>MTHFLVTDENPKGYRMEDILKIIRKDIFLRTTKIMEDERPEAQTVMDNNVRILGLMSEAIAIAENSTAILEKSFGPSRSGEPRIGT</sequence>
<dbReference type="AlphaFoldDB" id="A0A3B1B251"/>
<accession>A0A3B1B251</accession>
<proteinExistence type="predicted"/>
<organism evidence="1">
    <name type="scientific">hydrothermal vent metagenome</name>
    <dbReference type="NCBI Taxonomy" id="652676"/>
    <lineage>
        <taxon>unclassified sequences</taxon>
        <taxon>metagenomes</taxon>
        <taxon>ecological metagenomes</taxon>
    </lineage>
</organism>
<evidence type="ECO:0000313" key="1">
    <source>
        <dbReference type="EMBL" id="VAX06013.1"/>
    </source>
</evidence>
<gene>
    <name evidence="1" type="ORF">MNBD_ALPHA03-954</name>
</gene>
<protein>
    <recommendedName>
        <fullName evidence="2">Histidine kinase</fullName>
    </recommendedName>
</protein>
<reference evidence="1" key="1">
    <citation type="submission" date="2018-06" db="EMBL/GenBank/DDBJ databases">
        <authorList>
            <person name="Zhirakovskaya E."/>
        </authorList>
    </citation>
    <scope>NUCLEOTIDE SEQUENCE</scope>
</reference>
<dbReference type="EMBL" id="UOFW01000151">
    <property type="protein sequence ID" value="VAX06013.1"/>
    <property type="molecule type" value="Genomic_DNA"/>
</dbReference>